<dbReference type="GO" id="GO:0005886">
    <property type="term" value="C:plasma membrane"/>
    <property type="evidence" value="ECO:0007669"/>
    <property type="project" value="UniProtKB-SubCell"/>
</dbReference>
<feature type="domain" description="TraD/TraG TraM recognition site" evidence="8">
    <location>
        <begin position="540"/>
        <end position="658"/>
    </location>
</feature>
<dbReference type="PANTHER" id="PTHR37937">
    <property type="entry name" value="CONJUGATIVE TRANSFER: DNA TRANSPORT"/>
    <property type="match status" value="1"/>
</dbReference>
<gene>
    <name evidence="9" type="ORF">DKT77_17825</name>
</gene>
<dbReference type="EMBL" id="QGKU01000054">
    <property type="protein sequence ID" value="PWR01289.1"/>
    <property type="molecule type" value="Genomic_DNA"/>
</dbReference>
<sequence length="748" mass="81398">MSLILAPFKWALRRLGRVFSSKGALGILLLAVFLNLDQIFPQLGGKLTTAALVLGPAIAMGFYAQVLSRWDGGPNDFAVLALYMAACGLYGLLRAWSAAAGSDVPDYVASLGLWLFGPLVNLLVGAIAAFFGHDRYAPMPILHPEGLAVQLSELNILLTLVSLFVIGWALAMMNATVRRWGGGAPPLQPEDRARARNRLVPPHRAARRLLGLRRNLVSQIRPILGRPRLALDEFVVGMAPALKNRPWRLPLVLIGRLLIMLGGRPEGTMLDPRPIIAAPFETLALIVGGPGSGKTLIQQANLICGQGPRLLVETQGNAGDKDKPLIEANGRTCLVIAPELGRASAGFNLLERLEPAGETFPGDVERIAGYIIEVRGEHLTLKRCAFELVAAVIANVALLARSQGHVPSLMLVYECLSDPALADYLADWTTEGHPAYRRWCATLAARLSDPEFANSLAAFWSPELSFLADPSKAALICGATEQVFDPAWLLDDPEFDVVVQINQQDLSGSGALLRLLMIGVMAPRIALNMDQAGRTRARGLMLWIDELAALGGSKILDDTVQFYRQKGIRPVYSMQSPKQADELHGPGTYAKWSAAADIRIYAKPGGEQELAEHVSHELGETVRLVRSKMFSGDRGFATNGAEWRPAPLLSRDQLAELPALKVVVLVRTRRRGMVKILCDVPAWFSHPGLRAFRKRALRRHGGLDAKPWGGWPQYKVQALPPKNEDLRRIPNAHASEGDAVPGNPPDRS</sequence>
<evidence type="ECO:0000256" key="4">
    <source>
        <dbReference type="ARBA" id="ARBA00022989"/>
    </source>
</evidence>
<reference evidence="9 10" key="1">
    <citation type="submission" date="2018-05" db="EMBL/GenBank/DDBJ databases">
        <title>Rhodobacteraceae gen. nov., sp. nov. isolated from sea water.</title>
        <authorList>
            <person name="Ren Y."/>
        </authorList>
    </citation>
    <scope>NUCLEOTIDE SEQUENCE [LARGE SCALE GENOMIC DNA]</scope>
    <source>
        <strain evidence="9 10">TG-679</strain>
    </source>
</reference>
<name>A0A2V2LFU8_9RHOB</name>
<dbReference type="SUPFAM" id="SSF52540">
    <property type="entry name" value="P-loop containing nucleoside triphosphate hydrolases"/>
    <property type="match status" value="1"/>
</dbReference>
<comment type="subcellular location">
    <subcellularLocation>
        <location evidence="1">Cell membrane</location>
        <topology evidence="1">Multi-pass membrane protein</topology>
    </subcellularLocation>
</comment>
<dbReference type="Gene3D" id="3.40.50.300">
    <property type="entry name" value="P-loop containing nucleotide triphosphate hydrolases"/>
    <property type="match status" value="1"/>
</dbReference>
<evidence type="ECO:0000313" key="10">
    <source>
        <dbReference type="Proteomes" id="UP000245680"/>
    </source>
</evidence>
<keyword evidence="3 7" id="KW-0812">Transmembrane</keyword>
<keyword evidence="5 7" id="KW-0472">Membrane</keyword>
<evidence type="ECO:0000256" key="5">
    <source>
        <dbReference type="ARBA" id="ARBA00023136"/>
    </source>
</evidence>
<dbReference type="InterPro" id="IPR032689">
    <property type="entry name" value="TraG-D_C"/>
</dbReference>
<feature type="transmembrane region" description="Helical" evidence="7">
    <location>
        <begin position="77"/>
        <end position="96"/>
    </location>
</feature>
<proteinExistence type="predicted"/>
<evidence type="ECO:0000313" key="9">
    <source>
        <dbReference type="EMBL" id="PWR01289.1"/>
    </source>
</evidence>
<comment type="caution">
    <text evidence="9">The sequence shown here is derived from an EMBL/GenBank/DDBJ whole genome shotgun (WGS) entry which is preliminary data.</text>
</comment>
<dbReference type="PANTHER" id="PTHR37937:SF1">
    <property type="entry name" value="CONJUGATIVE TRANSFER: DNA TRANSPORT"/>
    <property type="match status" value="1"/>
</dbReference>
<dbReference type="AlphaFoldDB" id="A0A2V2LFU8"/>
<feature type="transmembrane region" description="Helical" evidence="7">
    <location>
        <begin position="15"/>
        <end position="35"/>
    </location>
</feature>
<dbReference type="Pfam" id="PF12696">
    <property type="entry name" value="TraG-D_C"/>
    <property type="match status" value="1"/>
</dbReference>
<accession>A0A2V2LFU8</accession>
<evidence type="ECO:0000256" key="1">
    <source>
        <dbReference type="ARBA" id="ARBA00004651"/>
    </source>
</evidence>
<dbReference type="RefSeq" id="WP_109813023.1">
    <property type="nucleotide sequence ID" value="NZ_QGKU01000054.1"/>
</dbReference>
<protein>
    <recommendedName>
        <fullName evidence="8">TraD/TraG TraM recognition site domain-containing protein</fullName>
    </recommendedName>
</protein>
<feature type="transmembrane region" description="Helical" evidence="7">
    <location>
        <begin position="151"/>
        <end position="171"/>
    </location>
</feature>
<feature type="region of interest" description="Disordered" evidence="6">
    <location>
        <begin position="719"/>
        <end position="748"/>
    </location>
</feature>
<evidence type="ECO:0000256" key="7">
    <source>
        <dbReference type="SAM" id="Phobius"/>
    </source>
</evidence>
<feature type="transmembrane region" description="Helical" evidence="7">
    <location>
        <begin position="47"/>
        <end position="65"/>
    </location>
</feature>
<evidence type="ECO:0000256" key="2">
    <source>
        <dbReference type="ARBA" id="ARBA00022475"/>
    </source>
</evidence>
<evidence type="ECO:0000256" key="6">
    <source>
        <dbReference type="SAM" id="MobiDB-lite"/>
    </source>
</evidence>
<dbReference type="InterPro" id="IPR027417">
    <property type="entry name" value="P-loop_NTPase"/>
</dbReference>
<dbReference type="Proteomes" id="UP000245680">
    <property type="component" value="Unassembled WGS sequence"/>
</dbReference>
<organism evidence="9 10">
    <name type="scientific">Meridianimarinicoccus roseus</name>
    <dbReference type="NCBI Taxonomy" id="2072018"/>
    <lineage>
        <taxon>Bacteria</taxon>
        <taxon>Pseudomonadati</taxon>
        <taxon>Pseudomonadota</taxon>
        <taxon>Alphaproteobacteria</taxon>
        <taxon>Rhodobacterales</taxon>
        <taxon>Paracoccaceae</taxon>
        <taxon>Meridianimarinicoccus</taxon>
    </lineage>
</organism>
<feature type="transmembrane region" description="Helical" evidence="7">
    <location>
        <begin position="108"/>
        <end position="131"/>
    </location>
</feature>
<dbReference type="OrthoDB" id="9759295at2"/>
<keyword evidence="2" id="KW-1003">Cell membrane</keyword>
<evidence type="ECO:0000259" key="8">
    <source>
        <dbReference type="Pfam" id="PF12696"/>
    </source>
</evidence>
<dbReference type="CDD" id="cd01127">
    <property type="entry name" value="TrwB_TraG_TraD_VirD4"/>
    <property type="match status" value="1"/>
</dbReference>
<keyword evidence="4 7" id="KW-1133">Transmembrane helix</keyword>
<keyword evidence="10" id="KW-1185">Reference proteome</keyword>
<evidence type="ECO:0000256" key="3">
    <source>
        <dbReference type="ARBA" id="ARBA00022692"/>
    </source>
</evidence>
<dbReference type="InterPro" id="IPR051539">
    <property type="entry name" value="T4SS-coupling_protein"/>
</dbReference>